<gene>
    <name evidence="1" type="ORF">QFC20_007188</name>
</gene>
<reference evidence="1" key="1">
    <citation type="submission" date="2023-04" db="EMBL/GenBank/DDBJ databases">
        <title>Draft Genome sequencing of Naganishia species isolated from polar environments using Oxford Nanopore Technology.</title>
        <authorList>
            <person name="Leo P."/>
            <person name="Venkateswaran K."/>
        </authorList>
    </citation>
    <scope>NUCLEOTIDE SEQUENCE</scope>
    <source>
        <strain evidence="1">MNA-CCFEE 5262</strain>
    </source>
</reference>
<accession>A0ACC2V3K2</accession>
<organism evidence="1 2">
    <name type="scientific">Naganishia adeliensis</name>
    <dbReference type="NCBI Taxonomy" id="92952"/>
    <lineage>
        <taxon>Eukaryota</taxon>
        <taxon>Fungi</taxon>
        <taxon>Dikarya</taxon>
        <taxon>Basidiomycota</taxon>
        <taxon>Agaricomycotina</taxon>
        <taxon>Tremellomycetes</taxon>
        <taxon>Filobasidiales</taxon>
        <taxon>Filobasidiaceae</taxon>
        <taxon>Naganishia</taxon>
    </lineage>
</organism>
<keyword evidence="2" id="KW-1185">Reference proteome</keyword>
<sequence length="364" mass="39135">MTMTSTSTKNTTMRHDGPVTKVGINGFGRIGRSVLRVALARSDIKVVAINHTAPTPEALLLALQYDSTHGRNPYFDELSIVDDPSTGAKFLAFAGDRIVLSSERDPTKLTWDAWGAEYVLECTGKLTTIDAARVHISVGGAKKVIISAPSKDAKTFVFGVNHGDYSSEMDVVSNASCTTNCLAPIAKVLDEVWGIEAGMLTTVHASTASQHLLDGFSKKNLRLGRSVANNIIPTSTGAASAVKLVLPQLEGKFHGMSVRVPVSNVSMIDLTVTLSRPCSTLPTLLDALRAASKTPELRGVVHVCEKELVSSDFLGRTETAIVDANACFLLNERMAKVVAWYDNETAYSSKALDMARWMHVVDGQ</sequence>
<proteinExistence type="predicted"/>
<protein>
    <submittedName>
        <fullName evidence="1">Uncharacterized protein</fullName>
    </submittedName>
</protein>
<comment type="caution">
    <text evidence="1">The sequence shown here is derived from an EMBL/GenBank/DDBJ whole genome shotgun (WGS) entry which is preliminary data.</text>
</comment>
<dbReference type="Proteomes" id="UP001230649">
    <property type="component" value="Unassembled WGS sequence"/>
</dbReference>
<evidence type="ECO:0000313" key="1">
    <source>
        <dbReference type="EMBL" id="KAJ9093221.1"/>
    </source>
</evidence>
<dbReference type="EMBL" id="JASBWS010000159">
    <property type="protein sequence ID" value="KAJ9093221.1"/>
    <property type="molecule type" value="Genomic_DNA"/>
</dbReference>
<name>A0ACC2V3K2_9TREE</name>
<evidence type="ECO:0000313" key="2">
    <source>
        <dbReference type="Proteomes" id="UP001230649"/>
    </source>
</evidence>